<evidence type="ECO:0000313" key="4">
    <source>
        <dbReference type="EMBL" id="KAH6820125.1"/>
    </source>
</evidence>
<organism evidence="4 5">
    <name type="scientific">Perilla frutescens var. hirtella</name>
    <name type="common">Perilla citriodora</name>
    <name type="synonym">Perilla setoyensis</name>
    <dbReference type="NCBI Taxonomy" id="608512"/>
    <lineage>
        <taxon>Eukaryota</taxon>
        <taxon>Viridiplantae</taxon>
        <taxon>Streptophyta</taxon>
        <taxon>Embryophyta</taxon>
        <taxon>Tracheophyta</taxon>
        <taxon>Spermatophyta</taxon>
        <taxon>Magnoliopsida</taxon>
        <taxon>eudicotyledons</taxon>
        <taxon>Gunneridae</taxon>
        <taxon>Pentapetalae</taxon>
        <taxon>asterids</taxon>
        <taxon>lamiids</taxon>
        <taxon>Lamiales</taxon>
        <taxon>Lamiaceae</taxon>
        <taxon>Nepetoideae</taxon>
        <taxon>Elsholtzieae</taxon>
        <taxon>Perilla</taxon>
    </lineage>
</organism>
<dbReference type="SMART" id="SM01255">
    <property type="entry name" value="KNOX1"/>
    <property type="match status" value="1"/>
</dbReference>
<evidence type="ECO:0000256" key="2">
    <source>
        <dbReference type="ARBA" id="ARBA00023242"/>
    </source>
</evidence>
<comment type="subcellular location">
    <subcellularLocation>
        <location evidence="1">Nucleus</location>
    </subcellularLocation>
</comment>
<evidence type="ECO:0000256" key="1">
    <source>
        <dbReference type="ARBA" id="ARBA00004123"/>
    </source>
</evidence>
<keyword evidence="2" id="KW-0539">Nucleus</keyword>
<reference evidence="4 5" key="1">
    <citation type="journal article" date="2021" name="Nat. Commun.">
        <title>Incipient diploidization of the medicinal plant Perilla within 10,000 years.</title>
        <authorList>
            <person name="Zhang Y."/>
            <person name="Shen Q."/>
            <person name="Leng L."/>
            <person name="Zhang D."/>
            <person name="Chen S."/>
            <person name="Shi Y."/>
            <person name="Ning Z."/>
            <person name="Chen S."/>
        </authorList>
    </citation>
    <scope>NUCLEOTIDE SEQUENCE [LARGE SCALE GENOMIC DNA]</scope>
    <source>
        <strain evidence="5">cv. PC099</strain>
    </source>
</reference>
<comment type="caution">
    <text evidence="4">The sequence shown here is derived from an EMBL/GenBank/DDBJ whole genome shotgun (WGS) entry which is preliminary data.</text>
</comment>
<sequence length="75" mass="8298">MERSDLIKAQIANHPLYPTLLSSYIDCRKVGAPPEMASVLEEIGKENHPKCVSTEIGKDPELDHFMLVSSTSTVE</sequence>
<dbReference type="AlphaFoldDB" id="A0AAD4IRV1"/>
<dbReference type="EMBL" id="SDAM02004710">
    <property type="protein sequence ID" value="KAH6820125.1"/>
    <property type="molecule type" value="Genomic_DNA"/>
</dbReference>
<evidence type="ECO:0000259" key="3">
    <source>
        <dbReference type="SMART" id="SM01255"/>
    </source>
</evidence>
<dbReference type="Proteomes" id="UP001190926">
    <property type="component" value="Unassembled WGS sequence"/>
</dbReference>
<dbReference type="Pfam" id="PF03790">
    <property type="entry name" value="KNOX1"/>
    <property type="match status" value="1"/>
</dbReference>
<gene>
    <name evidence="4" type="ORF">C2S53_015928</name>
</gene>
<protein>
    <submittedName>
        <fullName evidence="4">Homeobox knotted-like protein</fullName>
    </submittedName>
</protein>
<dbReference type="InterPro" id="IPR005540">
    <property type="entry name" value="KNOX1"/>
</dbReference>
<feature type="domain" description="KNOX1" evidence="3">
    <location>
        <begin position="5"/>
        <end position="49"/>
    </location>
</feature>
<keyword evidence="5" id="KW-1185">Reference proteome</keyword>
<evidence type="ECO:0000313" key="5">
    <source>
        <dbReference type="Proteomes" id="UP001190926"/>
    </source>
</evidence>
<dbReference type="GO" id="GO:0005634">
    <property type="term" value="C:nucleus"/>
    <property type="evidence" value="ECO:0007669"/>
    <property type="project" value="UniProtKB-SubCell"/>
</dbReference>
<name>A0AAD4IRV1_PERFH</name>
<accession>A0AAD4IRV1</accession>
<proteinExistence type="predicted"/>
<dbReference type="GO" id="GO:0003677">
    <property type="term" value="F:DNA binding"/>
    <property type="evidence" value="ECO:0007669"/>
    <property type="project" value="UniProtKB-KW"/>
</dbReference>